<evidence type="ECO:0000313" key="1">
    <source>
        <dbReference type="EMBL" id="XHH49975.1"/>
    </source>
</evidence>
<evidence type="ECO:0008006" key="3">
    <source>
        <dbReference type="Google" id="ProtNLM"/>
    </source>
</evidence>
<name>A0ABD8B7K7_9NEIS</name>
<sequence length="208" mass="23475">MSTRNSLETLARFKREVVGTEHLPRDLEVLAWATVTDAGTPFDELELSAILPDEKEALLDELVFGHSYLSETELADPDIQANISAIEQVGRMITFVAKDGDGNVYGYWHGQSNRPIEHAPIVQYDTEGQFYIMPGASLTEAFCASYCFEDDDLFDDFKQAFAELDVRFVCDGWQAVYDSEITPEDDPANLHSEIYNRERVKRGLPPVE</sequence>
<keyword evidence="2" id="KW-1185">Reference proteome</keyword>
<accession>A0ABD8B7K7</accession>
<reference evidence="1 2" key="1">
    <citation type="journal article" date="2022" name="Res Sq">
        <title>Evolution of multicellular longitudinally dividing oral cavity symbionts (Neisseriaceae).</title>
        <authorList>
            <person name="Nyongesa S."/>
            <person name="Weber P."/>
            <person name="Bernet E."/>
            <person name="Pullido F."/>
            <person name="Nieckarz M."/>
            <person name="Delaby M."/>
            <person name="Nieves C."/>
            <person name="Viehboeck T."/>
            <person name="Krause N."/>
            <person name="Rivera-Millot A."/>
            <person name="Nakamura A."/>
            <person name="Vischer N."/>
            <person name="VanNieuwenhze M."/>
            <person name="Brun Y."/>
            <person name="Cava F."/>
            <person name="Bulgheresi S."/>
            <person name="Veyrier F."/>
        </authorList>
    </citation>
    <scope>NUCLEOTIDE SEQUENCE [LARGE SCALE GENOMIC DNA]</scope>
    <source>
        <strain evidence="1 2">17694</strain>
    </source>
</reference>
<evidence type="ECO:0000313" key="2">
    <source>
        <dbReference type="Proteomes" id="UP000831534"/>
    </source>
</evidence>
<dbReference type="RefSeq" id="WP_156900741.1">
    <property type="nucleotide sequence ID" value="NZ_CP091521.1"/>
</dbReference>
<dbReference type="AlphaFoldDB" id="A0ABD8B7K7"/>
<gene>
    <name evidence="1" type="ORF">LVJ77_11955</name>
</gene>
<dbReference type="EMBL" id="CP091521">
    <property type="protein sequence ID" value="XHH49975.1"/>
    <property type="molecule type" value="Genomic_DNA"/>
</dbReference>
<dbReference type="KEGG" id="ckh:LVJ77_11955"/>
<dbReference type="Proteomes" id="UP000831534">
    <property type="component" value="Chromosome"/>
</dbReference>
<proteinExistence type="predicted"/>
<organism evidence="1 2">
    <name type="scientific">Conchiformibius kuhniae</name>
    <dbReference type="NCBI Taxonomy" id="211502"/>
    <lineage>
        <taxon>Bacteria</taxon>
        <taxon>Pseudomonadati</taxon>
        <taxon>Pseudomonadota</taxon>
        <taxon>Betaproteobacteria</taxon>
        <taxon>Neisseriales</taxon>
        <taxon>Neisseriaceae</taxon>
        <taxon>Conchiformibius</taxon>
    </lineage>
</organism>
<protein>
    <recommendedName>
        <fullName evidence="3">Phage tail protein</fullName>
    </recommendedName>
</protein>